<reference evidence="2" key="1">
    <citation type="journal article" date="2020" name="Stud. Mycol.">
        <title>101 Dothideomycetes genomes: a test case for predicting lifestyles and emergence of pathogens.</title>
        <authorList>
            <person name="Haridas S."/>
            <person name="Albert R."/>
            <person name="Binder M."/>
            <person name="Bloem J."/>
            <person name="Labutti K."/>
            <person name="Salamov A."/>
            <person name="Andreopoulos B."/>
            <person name="Baker S."/>
            <person name="Barry K."/>
            <person name="Bills G."/>
            <person name="Bluhm B."/>
            <person name="Cannon C."/>
            <person name="Castanera R."/>
            <person name="Culley D."/>
            <person name="Daum C."/>
            <person name="Ezra D."/>
            <person name="Gonzalez J."/>
            <person name="Henrissat B."/>
            <person name="Kuo A."/>
            <person name="Liang C."/>
            <person name="Lipzen A."/>
            <person name="Lutzoni F."/>
            <person name="Magnuson J."/>
            <person name="Mondo S."/>
            <person name="Nolan M."/>
            <person name="Ohm R."/>
            <person name="Pangilinan J."/>
            <person name="Park H.-J."/>
            <person name="Ramirez L."/>
            <person name="Alfaro M."/>
            <person name="Sun H."/>
            <person name="Tritt A."/>
            <person name="Yoshinaga Y."/>
            <person name="Zwiers L.-H."/>
            <person name="Turgeon B."/>
            <person name="Goodwin S."/>
            <person name="Spatafora J."/>
            <person name="Crous P."/>
            <person name="Grigoriev I."/>
        </authorList>
    </citation>
    <scope>NUCLEOTIDE SEQUENCE</scope>
    <source>
        <strain evidence="2">CBS 107.79</strain>
    </source>
</reference>
<protein>
    <recommendedName>
        <fullName evidence="4">Transmembrane protein</fullName>
    </recommendedName>
</protein>
<dbReference type="EMBL" id="ML976669">
    <property type="protein sequence ID" value="KAF1975853.1"/>
    <property type="molecule type" value="Genomic_DNA"/>
</dbReference>
<keyword evidence="1" id="KW-0812">Transmembrane</keyword>
<evidence type="ECO:0000256" key="1">
    <source>
        <dbReference type="SAM" id="Phobius"/>
    </source>
</evidence>
<evidence type="ECO:0000313" key="3">
    <source>
        <dbReference type="Proteomes" id="UP000800036"/>
    </source>
</evidence>
<feature type="transmembrane region" description="Helical" evidence="1">
    <location>
        <begin position="71"/>
        <end position="94"/>
    </location>
</feature>
<evidence type="ECO:0008006" key="4">
    <source>
        <dbReference type="Google" id="ProtNLM"/>
    </source>
</evidence>
<dbReference type="AlphaFoldDB" id="A0A6A5VED2"/>
<keyword evidence="1" id="KW-1133">Transmembrane helix</keyword>
<keyword evidence="1" id="KW-0472">Membrane</keyword>
<name>A0A6A5VED2_9PLEO</name>
<accession>A0A6A5VED2</accession>
<dbReference type="Proteomes" id="UP000800036">
    <property type="component" value="Unassembled WGS sequence"/>
</dbReference>
<evidence type="ECO:0000313" key="2">
    <source>
        <dbReference type="EMBL" id="KAF1975853.1"/>
    </source>
</evidence>
<proteinExistence type="predicted"/>
<gene>
    <name evidence="2" type="ORF">BU23DRAFT_69000</name>
</gene>
<organism evidence="2 3">
    <name type="scientific">Bimuria novae-zelandiae CBS 107.79</name>
    <dbReference type="NCBI Taxonomy" id="1447943"/>
    <lineage>
        <taxon>Eukaryota</taxon>
        <taxon>Fungi</taxon>
        <taxon>Dikarya</taxon>
        <taxon>Ascomycota</taxon>
        <taxon>Pezizomycotina</taxon>
        <taxon>Dothideomycetes</taxon>
        <taxon>Pleosporomycetidae</taxon>
        <taxon>Pleosporales</taxon>
        <taxon>Massarineae</taxon>
        <taxon>Didymosphaeriaceae</taxon>
        <taxon>Bimuria</taxon>
    </lineage>
</organism>
<keyword evidence="3" id="KW-1185">Reference proteome</keyword>
<feature type="transmembrane region" description="Helical" evidence="1">
    <location>
        <begin position="46"/>
        <end position="65"/>
    </location>
</feature>
<sequence>MSLGGWNGGRNLVEPKSNTFRRSTTPSSVFRHHSYCQLAFSGVFRLWTFSLVAIVLQILVLFFILPFGAFLLLLVVLVEVLIVLVDVCGVLKVLKVCKARVLRNLIIVQVVKWERTVYGDANVGPFDLMSIVLQ</sequence>